<evidence type="ECO:0000256" key="1">
    <source>
        <dbReference type="SAM" id="SignalP"/>
    </source>
</evidence>
<dbReference type="EMBL" id="AONG01000002">
    <property type="protein sequence ID" value="KIQ71372.1"/>
    <property type="molecule type" value="Genomic_DNA"/>
</dbReference>
<evidence type="ECO:0000313" key="2">
    <source>
        <dbReference type="EMBL" id="KIQ71372.1"/>
    </source>
</evidence>
<name>A0A0D0QGH1_9RHOB</name>
<evidence type="ECO:0008006" key="4">
    <source>
        <dbReference type="Google" id="ProtNLM"/>
    </source>
</evidence>
<comment type="caution">
    <text evidence="2">The sequence shown here is derived from an EMBL/GenBank/DDBJ whole genome shotgun (WGS) entry which is preliminary data.</text>
</comment>
<feature type="signal peptide" evidence="1">
    <location>
        <begin position="1"/>
        <end position="24"/>
    </location>
</feature>
<evidence type="ECO:0000313" key="3">
    <source>
        <dbReference type="Proteomes" id="UP000035100"/>
    </source>
</evidence>
<accession>A0A0D0QGH1</accession>
<protein>
    <recommendedName>
        <fullName evidence="4">Lipoprotein</fullName>
    </recommendedName>
</protein>
<sequence>MTARIGWGGAAALAVLLAGCAPRAAEVEWTPVVVSEPLPEWSAVRAEFRRNYAYSFQDSPFAAGPISVVAPDGDEMRTYRLVPCGTTICAGSDRGRRGTLEVTPDYLIVRGLYGAEFWLSPGGDGGLLRAGRAGVSLAWETVEM</sequence>
<dbReference type="RefSeq" id="WP_018303447.1">
    <property type="nucleotide sequence ID" value="NZ_KB902298.1"/>
</dbReference>
<reference evidence="2 3" key="1">
    <citation type="submission" date="2013-01" db="EMBL/GenBank/DDBJ databases">
        <authorList>
            <person name="Fiebig A."/>
            <person name="Goeker M."/>
            <person name="Klenk H.-P.P."/>
        </authorList>
    </citation>
    <scope>NUCLEOTIDE SEQUENCE [LARGE SCALE GENOMIC DNA]</scope>
    <source>
        <strain evidence="2 3">DSM 24838</strain>
    </source>
</reference>
<proteinExistence type="predicted"/>
<keyword evidence="1" id="KW-0732">Signal</keyword>
<organism evidence="2 3">
    <name type="scientific">Wenxinia marina DSM 24838</name>
    <dbReference type="NCBI Taxonomy" id="1123501"/>
    <lineage>
        <taxon>Bacteria</taxon>
        <taxon>Pseudomonadati</taxon>
        <taxon>Pseudomonadota</taxon>
        <taxon>Alphaproteobacteria</taxon>
        <taxon>Rhodobacterales</taxon>
        <taxon>Roseobacteraceae</taxon>
        <taxon>Wenxinia</taxon>
    </lineage>
</organism>
<dbReference type="eggNOG" id="ENOG5033MN4">
    <property type="taxonomic scope" value="Bacteria"/>
</dbReference>
<gene>
    <name evidence="2" type="ORF">Wenmar_00150</name>
</gene>
<dbReference type="Proteomes" id="UP000035100">
    <property type="component" value="Unassembled WGS sequence"/>
</dbReference>
<feature type="chain" id="PRO_5002219562" description="Lipoprotein" evidence="1">
    <location>
        <begin position="25"/>
        <end position="144"/>
    </location>
</feature>
<dbReference type="OrthoDB" id="7868250at2"/>
<dbReference type="AlphaFoldDB" id="A0A0D0QGH1"/>
<keyword evidence="3" id="KW-1185">Reference proteome</keyword>
<dbReference type="PROSITE" id="PS51257">
    <property type="entry name" value="PROKAR_LIPOPROTEIN"/>
    <property type="match status" value="1"/>
</dbReference>